<reference evidence="5" key="2">
    <citation type="submission" date="2025-09" db="UniProtKB">
        <authorList>
            <consortium name="Ensembl"/>
        </authorList>
    </citation>
    <scope>IDENTIFICATION</scope>
</reference>
<keyword evidence="2" id="KW-0472">Membrane</keyword>
<dbReference type="InterPro" id="IPR036179">
    <property type="entry name" value="Ig-like_dom_sf"/>
</dbReference>
<dbReference type="PANTHER" id="PTHR24100">
    <property type="entry name" value="BUTYROPHILIN"/>
    <property type="match status" value="1"/>
</dbReference>
<dbReference type="InParanoid" id="A0A7N8YDI6"/>
<evidence type="ECO:0000259" key="4">
    <source>
        <dbReference type="Pfam" id="PF22705"/>
    </source>
</evidence>
<name>A0A7N8YDI6_9TELE</name>
<dbReference type="Gene3D" id="2.60.40.10">
    <property type="entry name" value="Immunoglobulins"/>
    <property type="match status" value="2"/>
</dbReference>
<dbReference type="GO" id="GO:0005102">
    <property type="term" value="F:signaling receptor binding"/>
    <property type="evidence" value="ECO:0007669"/>
    <property type="project" value="TreeGrafter"/>
</dbReference>
<dbReference type="GO" id="GO:0001817">
    <property type="term" value="P:regulation of cytokine production"/>
    <property type="evidence" value="ECO:0007669"/>
    <property type="project" value="TreeGrafter"/>
</dbReference>
<dbReference type="SUPFAM" id="SSF48726">
    <property type="entry name" value="Immunoglobulin"/>
    <property type="match status" value="1"/>
</dbReference>
<dbReference type="GeneTree" id="ENSGT00940000179049"/>
<dbReference type="PANTHER" id="PTHR24100:SF151">
    <property type="entry name" value="ICOS LIGAND"/>
    <property type="match status" value="1"/>
</dbReference>
<evidence type="ECO:0000256" key="2">
    <source>
        <dbReference type="ARBA" id="ARBA00023136"/>
    </source>
</evidence>
<evidence type="ECO:0000313" key="6">
    <source>
        <dbReference type="Proteomes" id="UP000261640"/>
    </source>
</evidence>
<comment type="subcellular location">
    <subcellularLocation>
        <location evidence="1">Membrane</location>
    </subcellularLocation>
</comment>
<feature type="domain" description="Butyrophilin subfamily 3 member A2-like Ig-C" evidence="4">
    <location>
        <begin position="148"/>
        <end position="201"/>
    </location>
</feature>
<evidence type="ECO:0000313" key="5">
    <source>
        <dbReference type="Ensembl" id="ENSMAMP00000058832.1"/>
    </source>
</evidence>
<keyword evidence="3" id="KW-0393">Immunoglobulin domain</keyword>
<organism evidence="5 6">
    <name type="scientific">Mastacembelus armatus</name>
    <name type="common">zig-zag eel</name>
    <dbReference type="NCBI Taxonomy" id="205130"/>
    <lineage>
        <taxon>Eukaryota</taxon>
        <taxon>Metazoa</taxon>
        <taxon>Chordata</taxon>
        <taxon>Craniata</taxon>
        <taxon>Vertebrata</taxon>
        <taxon>Euteleostomi</taxon>
        <taxon>Actinopterygii</taxon>
        <taxon>Neopterygii</taxon>
        <taxon>Teleostei</taxon>
        <taxon>Neoteleostei</taxon>
        <taxon>Acanthomorphata</taxon>
        <taxon>Anabantaria</taxon>
        <taxon>Synbranchiformes</taxon>
        <taxon>Mastacembelidae</taxon>
        <taxon>Mastacembelus</taxon>
    </lineage>
</organism>
<keyword evidence="6" id="KW-1185">Reference proteome</keyword>
<dbReference type="GO" id="GO:0009897">
    <property type="term" value="C:external side of plasma membrane"/>
    <property type="evidence" value="ECO:0007669"/>
    <property type="project" value="TreeGrafter"/>
</dbReference>
<proteinExistence type="predicted"/>
<dbReference type="GO" id="GO:0050852">
    <property type="term" value="P:T cell receptor signaling pathway"/>
    <property type="evidence" value="ECO:0007669"/>
    <property type="project" value="TreeGrafter"/>
</dbReference>
<dbReference type="InterPro" id="IPR053896">
    <property type="entry name" value="BTN3A2-like_Ig-C"/>
</dbReference>
<dbReference type="AlphaFoldDB" id="A0A7N8YDI6"/>
<dbReference type="Pfam" id="PF22705">
    <property type="entry name" value="C2-set_3"/>
    <property type="match status" value="1"/>
</dbReference>
<dbReference type="InterPro" id="IPR050504">
    <property type="entry name" value="IgSF_BTN/MOG"/>
</dbReference>
<dbReference type="InterPro" id="IPR013783">
    <property type="entry name" value="Ig-like_fold"/>
</dbReference>
<accession>A0A7N8YDI6</accession>
<evidence type="ECO:0000256" key="1">
    <source>
        <dbReference type="ARBA" id="ARBA00004370"/>
    </source>
</evidence>
<evidence type="ECO:0000256" key="3">
    <source>
        <dbReference type="ARBA" id="ARBA00023319"/>
    </source>
</evidence>
<dbReference type="Proteomes" id="UP000261640">
    <property type="component" value="Unplaced"/>
</dbReference>
<protein>
    <recommendedName>
        <fullName evidence="4">Butyrophilin subfamily 3 member A2-like Ig-C domain-containing protein</fullName>
    </recommendedName>
</protein>
<reference evidence="5" key="1">
    <citation type="submission" date="2025-08" db="UniProtKB">
        <authorList>
            <consortium name="Ensembl"/>
        </authorList>
    </citation>
    <scope>IDENTIFICATION</scope>
</reference>
<dbReference type="Ensembl" id="ENSMAMT00000059244.1">
    <property type="protein sequence ID" value="ENSMAMP00000058832.1"/>
    <property type="gene ID" value="ENSMAMG00000024494.1"/>
</dbReference>
<sequence length="257" mass="28438">MILLFAELQDVPCEGQLTPLTFPAQTQTCSLSAQCRVIGPSEPVGETVTLPCHLQPATDASHLTVEWLRPDLDPRFVLVRRGSVELQNMSHPSYSSTTSLLIDELKEGNISLKLSEVKCSTWCVHFTFNEAFSSVPSPGFVSSPVITKISRNSRGAVELDCESKGWYPELEVLWLDSEGNLLSAGPTETLRGPDDLYTVSVTGHEYIKFDSTCGLMKRNRHKRLAKASARLILKHSARSLTNVPPSESTQQWRPLLS</sequence>